<dbReference type="VEuPathDB" id="MicrosporidiaDB:H312_00038"/>
<evidence type="ECO:0000313" key="1">
    <source>
        <dbReference type="EMBL" id="KCZ82380.1"/>
    </source>
</evidence>
<reference evidence="1 2" key="2">
    <citation type="submission" date="2014-03" db="EMBL/GenBank/DDBJ databases">
        <title>The Genome Sequence of Anncaliia algerae insect isolate PRA339.</title>
        <authorList>
            <consortium name="The Broad Institute Genome Sequencing Platform"/>
            <consortium name="The Broad Institute Genome Sequencing Center for Infectious Disease"/>
            <person name="Cuomo C."/>
            <person name="Becnel J."/>
            <person name="Sanscrainte N."/>
            <person name="Walker B."/>
            <person name="Young S.K."/>
            <person name="Zeng Q."/>
            <person name="Gargeya S."/>
            <person name="Fitzgerald M."/>
            <person name="Haas B."/>
            <person name="Abouelleil A."/>
            <person name="Alvarado L."/>
            <person name="Arachchi H.M."/>
            <person name="Berlin A.M."/>
            <person name="Chapman S.B."/>
            <person name="Dewar J."/>
            <person name="Goldberg J."/>
            <person name="Griggs A."/>
            <person name="Gujja S."/>
            <person name="Hansen M."/>
            <person name="Howarth C."/>
            <person name="Imamovic A."/>
            <person name="Larimer J."/>
            <person name="McCowan C."/>
            <person name="Murphy C."/>
            <person name="Neiman D."/>
            <person name="Pearson M."/>
            <person name="Priest M."/>
            <person name="Roberts A."/>
            <person name="Saif S."/>
            <person name="Shea T."/>
            <person name="Sisk P."/>
            <person name="Sykes S."/>
            <person name="Wortman J."/>
            <person name="Nusbaum C."/>
            <person name="Birren B."/>
        </authorList>
    </citation>
    <scope>NUCLEOTIDE SEQUENCE [LARGE SCALE GENOMIC DNA]</scope>
    <source>
        <strain evidence="1 2">PRA339</strain>
    </source>
</reference>
<dbReference type="Proteomes" id="UP000030655">
    <property type="component" value="Unassembled WGS sequence"/>
</dbReference>
<protein>
    <submittedName>
        <fullName evidence="1">Uncharacterized protein</fullName>
    </submittedName>
</protein>
<accession>A0A059F5A0</accession>
<evidence type="ECO:0000313" key="2">
    <source>
        <dbReference type="Proteomes" id="UP000030655"/>
    </source>
</evidence>
<dbReference type="AlphaFoldDB" id="A0A059F5A0"/>
<name>A0A059F5A0_9MICR</name>
<dbReference type="HOGENOM" id="CLU_2049108_0_0_1"/>
<sequence>MSLDLFLLLCEYICINDKIINPLNEKDLEKNQYIRFTKVIKKLQNLTNEETINSNDTMLRRNSSFFIKTIENINNENNNDFGTEIVYIKNNFNIKTKIVDYLFKPLINSFLKYENLKKIYQFLNYFR</sequence>
<dbReference type="EMBL" id="KK365130">
    <property type="protein sequence ID" value="KCZ82380.1"/>
    <property type="molecule type" value="Genomic_DNA"/>
</dbReference>
<proteinExistence type="predicted"/>
<organism evidence="1 2">
    <name type="scientific">Anncaliia algerae PRA339</name>
    <dbReference type="NCBI Taxonomy" id="1288291"/>
    <lineage>
        <taxon>Eukaryota</taxon>
        <taxon>Fungi</taxon>
        <taxon>Fungi incertae sedis</taxon>
        <taxon>Microsporidia</taxon>
        <taxon>Tubulinosematoidea</taxon>
        <taxon>Tubulinosematidae</taxon>
        <taxon>Anncaliia</taxon>
    </lineage>
</organism>
<reference evidence="2" key="1">
    <citation type="submission" date="2013-02" db="EMBL/GenBank/DDBJ databases">
        <authorList>
            <consortium name="The Broad Institute Genome Sequencing Platform"/>
            <person name="Cuomo C."/>
            <person name="Becnel J."/>
            <person name="Sanscrainte N."/>
            <person name="Walker B."/>
            <person name="Young S.K."/>
            <person name="Zeng Q."/>
            <person name="Gargeya S."/>
            <person name="Fitzgerald M."/>
            <person name="Haas B."/>
            <person name="Abouelleil A."/>
            <person name="Alvarado L."/>
            <person name="Arachchi H.M."/>
            <person name="Berlin A.M."/>
            <person name="Chapman S.B."/>
            <person name="Dewar J."/>
            <person name="Goldberg J."/>
            <person name="Griggs A."/>
            <person name="Gujja S."/>
            <person name="Hansen M."/>
            <person name="Howarth C."/>
            <person name="Imamovic A."/>
            <person name="Larimer J."/>
            <person name="McCowan C."/>
            <person name="Murphy C."/>
            <person name="Neiman D."/>
            <person name="Pearson M."/>
            <person name="Priest M."/>
            <person name="Roberts A."/>
            <person name="Saif S."/>
            <person name="Shea T."/>
            <person name="Sisk P."/>
            <person name="Sykes S."/>
            <person name="Wortman J."/>
            <person name="Nusbaum C."/>
            <person name="Birren B."/>
        </authorList>
    </citation>
    <scope>NUCLEOTIDE SEQUENCE [LARGE SCALE GENOMIC DNA]</scope>
    <source>
        <strain evidence="2">PRA339</strain>
    </source>
</reference>
<keyword evidence="2" id="KW-1185">Reference proteome</keyword>
<gene>
    <name evidence="1" type="ORF">H312_00038</name>
</gene>
<dbReference type="OrthoDB" id="10290347at2759"/>
<feature type="non-terminal residue" evidence="1">
    <location>
        <position position="1"/>
    </location>
</feature>